<comment type="caution">
    <text evidence="1">The sequence shown here is derived from an EMBL/GenBank/DDBJ whole genome shotgun (WGS) entry which is preliminary data.</text>
</comment>
<dbReference type="AlphaFoldDB" id="A0A177TQU8"/>
<keyword evidence="2" id="KW-1185">Reference proteome</keyword>
<organism evidence="1 2">
    <name type="scientific">Tilletia indica</name>
    <dbReference type="NCBI Taxonomy" id="43049"/>
    <lineage>
        <taxon>Eukaryota</taxon>
        <taxon>Fungi</taxon>
        <taxon>Dikarya</taxon>
        <taxon>Basidiomycota</taxon>
        <taxon>Ustilaginomycotina</taxon>
        <taxon>Exobasidiomycetes</taxon>
        <taxon>Tilletiales</taxon>
        <taxon>Tilletiaceae</taxon>
        <taxon>Tilletia</taxon>
    </lineage>
</organism>
<reference evidence="1" key="1">
    <citation type="submission" date="2016-04" db="EMBL/GenBank/DDBJ databases">
        <authorList>
            <person name="Nguyen H.D."/>
            <person name="Samba Siva P."/>
            <person name="Cullis J."/>
            <person name="Levesque C.A."/>
            <person name="Hambleton S."/>
        </authorList>
    </citation>
    <scope>NUCLEOTIDE SEQUENCE</scope>
    <source>
        <strain evidence="1">DAOMC 236416</strain>
    </source>
</reference>
<proteinExistence type="predicted"/>
<dbReference type="Proteomes" id="UP000077521">
    <property type="component" value="Unassembled WGS sequence"/>
</dbReference>
<gene>
    <name evidence="1" type="ORF">A4X13_0g9676</name>
</gene>
<name>A0A177TQU8_9BASI</name>
<accession>A0A177TQU8</accession>
<sequence length="99" mass="10884">MAATPFFISLIPVNSTFAPQSVAISDFDNVRFLLGGTRPTYSYSPSAPHHTADFLFDDCNIHHDFASISYVDGVISLSSHGDEYKVRVNDTTLIGKETK</sequence>
<evidence type="ECO:0000313" key="1">
    <source>
        <dbReference type="EMBL" id="KAE8234958.1"/>
    </source>
</evidence>
<reference evidence="1" key="2">
    <citation type="journal article" date="2019" name="IMA Fungus">
        <title>Genome sequencing and comparison of five Tilletia species to identify candidate genes for the detection of regulated species infecting wheat.</title>
        <authorList>
            <person name="Nguyen H.D.T."/>
            <person name="Sultana T."/>
            <person name="Kesanakurti P."/>
            <person name="Hambleton S."/>
        </authorList>
    </citation>
    <scope>NUCLEOTIDE SEQUENCE</scope>
    <source>
        <strain evidence="1">DAOMC 236416</strain>
    </source>
</reference>
<evidence type="ECO:0000313" key="2">
    <source>
        <dbReference type="Proteomes" id="UP000077521"/>
    </source>
</evidence>
<protein>
    <submittedName>
        <fullName evidence="1">Uncharacterized protein</fullName>
    </submittedName>
</protein>
<dbReference type="EMBL" id="LWDF02003103">
    <property type="protein sequence ID" value="KAE8234958.1"/>
    <property type="molecule type" value="Genomic_DNA"/>
</dbReference>